<dbReference type="Proteomes" id="UP000681340">
    <property type="component" value="Unassembled WGS sequence"/>
</dbReference>
<reference evidence="3" key="1">
    <citation type="submission" date="2021-03" db="EMBL/GenBank/DDBJ databases">
        <title>Whole genome shotgun sequence of Actinoplanes auranticolor NBRC 12245.</title>
        <authorList>
            <person name="Komaki H."/>
            <person name="Tamura T."/>
        </authorList>
    </citation>
    <scope>NUCLEOTIDE SEQUENCE</scope>
    <source>
        <strain evidence="3">NBRC 12245</strain>
    </source>
</reference>
<protein>
    <recommendedName>
        <fullName evidence="2">PPM-type phosphatase domain-containing protein</fullName>
    </recommendedName>
</protein>
<organism evidence="3 4">
    <name type="scientific">Actinoplanes auranticolor</name>
    <dbReference type="NCBI Taxonomy" id="47988"/>
    <lineage>
        <taxon>Bacteria</taxon>
        <taxon>Bacillati</taxon>
        <taxon>Actinomycetota</taxon>
        <taxon>Actinomycetes</taxon>
        <taxon>Micromonosporales</taxon>
        <taxon>Micromonosporaceae</taxon>
        <taxon>Actinoplanes</taxon>
    </lineage>
</organism>
<feature type="domain" description="PPM-type phosphatase" evidence="2">
    <location>
        <begin position="307"/>
        <end position="529"/>
    </location>
</feature>
<dbReference type="InterPro" id="IPR052016">
    <property type="entry name" value="Bact_Sigma-Reg"/>
</dbReference>
<dbReference type="SUPFAM" id="SSF55781">
    <property type="entry name" value="GAF domain-like"/>
    <property type="match status" value="1"/>
</dbReference>
<dbReference type="Gene3D" id="3.60.40.10">
    <property type="entry name" value="PPM-type phosphatase domain"/>
    <property type="match status" value="1"/>
</dbReference>
<keyword evidence="4" id="KW-1185">Reference proteome</keyword>
<dbReference type="InterPro" id="IPR001932">
    <property type="entry name" value="PPM-type_phosphatase-like_dom"/>
</dbReference>
<comment type="caution">
    <text evidence="3">The sequence shown here is derived from an EMBL/GenBank/DDBJ whole genome shotgun (WGS) entry which is preliminary data.</text>
</comment>
<evidence type="ECO:0000313" key="4">
    <source>
        <dbReference type="Proteomes" id="UP000681340"/>
    </source>
</evidence>
<dbReference type="RefSeq" id="WP_212994165.1">
    <property type="nucleotide sequence ID" value="NZ_BAABEA010000022.1"/>
</dbReference>
<keyword evidence="1" id="KW-0378">Hydrolase</keyword>
<dbReference type="InterPro" id="IPR029016">
    <property type="entry name" value="GAF-like_dom_sf"/>
</dbReference>
<dbReference type="EMBL" id="BOQL01000078">
    <property type="protein sequence ID" value="GIM79024.1"/>
    <property type="molecule type" value="Genomic_DNA"/>
</dbReference>
<gene>
    <name evidence="3" type="ORF">Aau02nite_83770</name>
</gene>
<dbReference type="InterPro" id="IPR036457">
    <property type="entry name" value="PPM-type-like_dom_sf"/>
</dbReference>
<name>A0A919SWM7_9ACTN</name>
<dbReference type="SMART" id="SM00331">
    <property type="entry name" value="PP2C_SIG"/>
    <property type="match status" value="1"/>
</dbReference>
<dbReference type="SUPFAM" id="SSF81606">
    <property type="entry name" value="PP2C-like"/>
    <property type="match status" value="1"/>
</dbReference>
<dbReference type="Gene3D" id="3.30.450.40">
    <property type="match status" value="1"/>
</dbReference>
<dbReference type="PANTHER" id="PTHR43156:SF2">
    <property type="entry name" value="STAGE II SPORULATION PROTEIN E"/>
    <property type="match status" value="1"/>
</dbReference>
<evidence type="ECO:0000313" key="3">
    <source>
        <dbReference type="EMBL" id="GIM79024.1"/>
    </source>
</evidence>
<dbReference type="GO" id="GO:0016791">
    <property type="term" value="F:phosphatase activity"/>
    <property type="evidence" value="ECO:0007669"/>
    <property type="project" value="TreeGrafter"/>
</dbReference>
<dbReference type="AlphaFoldDB" id="A0A919SWM7"/>
<dbReference type="PANTHER" id="PTHR43156">
    <property type="entry name" value="STAGE II SPORULATION PROTEIN E-RELATED"/>
    <property type="match status" value="1"/>
</dbReference>
<proteinExistence type="predicted"/>
<accession>A0A919SWM7</accession>
<evidence type="ECO:0000259" key="2">
    <source>
        <dbReference type="SMART" id="SM00331"/>
    </source>
</evidence>
<sequence>MDTRVPATPVLVPAPGLLRAALDAAGEAVLLCTAEDHTIVLVNAAAKALLPGLEPGVTAARSPLAELARAIAEGTSTFTDEYLGRQVLGHRRSLGDDHYGWYLQDITEEIARAQEFQAERDRTLFLAEASRRLSASLHQRRCLRTTVELAAAHLADAAVVVLPARRRQSEWMRLIAGESVEEGMLRENVLGEVPGFEEALGGFPPIPSRWLDASQVPAWLLPEGFGPVGALLVTPLPGNAEPAGALILARRGPDAVFSAEDEMLARIFAARAGAAISAAALYRDQVDTTAILQADLLPPELPQPEGVELIGSYQAAKDALRIGGDFYDVFGPVDDSPETVVALGDVCGKGPEAAVLTGKVRQTLRALRLVNADPAAMLTVLNRALLGSGRQHRFVTLVVAAISRAEHGRVRICLATGGHPAPLLLRADGTVEPVEVSGTLIGVVPHISVGPAMVELAPGELCLMYSDGLTEARGGPSGTEQYGESRLRDALASCAGMPGTAAVERVRQLVSDWVHGGVRDDIAMLAVRAPSRTKLSLMDTGVAPVSPFAIDARRGDRRGRSR</sequence>
<evidence type="ECO:0000256" key="1">
    <source>
        <dbReference type="ARBA" id="ARBA00022801"/>
    </source>
</evidence>
<dbReference type="Pfam" id="PF07228">
    <property type="entry name" value="SpoIIE"/>
    <property type="match status" value="1"/>
</dbReference>